<sequence length="93" mass="11331">MRYTEHNKKFTEKEIMVTWFFMTGMTMKQIAEWTNIPEKSVSYFKRKVMRKVGVDNDNEFIMWFLENRQTYRNDNEELSIMQSSQQVNSNLSN</sequence>
<dbReference type="SMART" id="SM00421">
    <property type="entry name" value="HTH_LUXR"/>
    <property type="match status" value="1"/>
</dbReference>
<dbReference type="SUPFAM" id="SSF46894">
    <property type="entry name" value="C-terminal effector domain of the bipartite response regulators"/>
    <property type="match status" value="1"/>
</dbReference>
<dbReference type="Proteomes" id="UP000072520">
    <property type="component" value="Unassembled WGS sequence"/>
</dbReference>
<reference evidence="3 4" key="1">
    <citation type="journal article" date="2016" name="Front. Microbiol.">
        <title>Genomic Resource of Rice Seed Associated Bacteria.</title>
        <authorList>
            <person name="Midha S."/>
            <person name="Bansal K."/>
            <person name="Sharma S."/>
            <person name="Kumar N."/>
            <person name="Patil P.P."/>
            <person name="Chaudhry V."/>
            <person name="Patil P.B."/>
        </authorList>
    </citation>
    <scope>NUCLEOTIDE SEQUENCE [LARGE SCALE GENOMIC DNA]</scope>
    <source>
        <strain evidence="3 4">RSA13</strain>
    </source>
</reference>
<gene>
    <name evidence="3" type="ORF">RSA13_11155</name>
</gene>
<protein>
    <recommendedName>
        <fullName evidence="2">HTH luxR-type domain-containing protein</fullName>
    </recommendedName>
</protein>
<dbReference type="Pfam" id="PF00196">
    <property type="entry name" value="GerE"/>
    <property type="match status" value="1"/>
</dbReference>
<dbReference type="RefSeq" id="WP_058709233.1">
    <property type="nucleotide sequence ID" value="NZ_LDSI01000014.1"/>
</dbReference>
<name>A0AB34VH52_9GAMM</name>
<evidence type="ECO:0000313" key="3">
    <source>
        <dbReference type="EMBL" id="KTS97648.1"/>
    </source>
</evidence>
<evidence type="ECO:0000259" key="2">
    <source>
        <dbReference type="PROSITE" id="PS50043"/>
    </source>
</evidence>
<dbReference type="GO" id="GO:0003677">
    <property type="term" value="F:DNA binding"/>
    <property type="evidence" value="ECO:0007669"/>
    <property type="project" value="UniProtKB-KW"/>
</dbReference>
<dbReference type="InterPro" id="IPR000792">
    <property type="entry name" value="Tscrpt_reg_LuxR_C"/>
</dbReference>
<dbReference type="InterPro" id="IPR036388">
    <property type="entry name" value="WH-like_DNA-bd_sf"/>
</dbReference>
<dbReference type="EMBL" id="LDSI01000014">
    <property type="protein sequence ID" value="KTS97648.1"/>
    <property type="molecule type" value="Genomic_DNA"/>
</dbReference>
<dbReference type="GO" id="GO:0006355">
    <property type="term" value="P:regulation of DNA-templated transcription"/>
    <property type="evidence" value="ECO:0007669"/>
    <property type="project" value="InterPro"/>
</dbReference>
<dbReference type="AlphaFoldDB" id="A0AB34VH52"/>
<dbReference type="InterPro" id="IPR016032">
    <property type="entry name" value="Sig_transdc_resp-reg_C-effctor"/>
</dbReference>
<accession>A0AB34VH52</accession>
<evidence type="ECO:0000256" key="1">
    <source>
        <dbReference type="ARBA" id="ARBA00023125"/>
    </source>
</evidence>
<keyword evidence="1" id="KW-0238">DNA-binding</keyword>
<dbReference type="Gene3D" id="1.10.10.10">
    <property type="entry name" value="Winged helix-like DNA-binding domain superfamily/Winged helix DNA-binding domain"/>
    <property type="match status" value="1"/>
</dbReference>
<feature type="domain" description="HTH luxR-type" evidence="2">
    <location>
        <begin position="3"/>
        <end position="68"/>
    </location>
</feature>
<evidence type="ECO:0000313" key="4">
    <source>
        <dbReference type="Proteomes" id="UP000072520"/>
    </source>
</evidence>
<organism evidence="3 4">
    <name type="scientific">Pantoea stewartii</name>
    <dbReference type="NCBI Taxonomy" id="66269"/>
    <lineage>
        <taxon>Bacteria</taxon>
        <taxon>Pseudomonadati</taxon>
        <taxon>Pseudomonadota</taxon>
        <taxon>Gammaproteobacteria</taxon>
        <taxon>Enterobacterales</taxon>
        <taxon>Erwiniaceae</taxon>
        <taxon>Pantoea</taxon>
    </lineage>
</organism>
<dbReference type="PROSITE" id="PS50043">
    <property type="entry name" value="HTH_LUXR_2"/>
    <property type="match status" value="1"/>
</dbReference>
<comment type="caution">
    <text evidence="3">The sequence shown here is derived from an EMBL/GenBank/DDBJ whole genome shotgun (WGS) entry which is preliminary data.</text>
</comment>
<proteinExistence type="predicted"/>